<evidence type="ECO:0000256" key="19">
    <source>
        <dbReference type="ARBA" id="ARBA00056965"/>
    </source>
</evidence>
<keyword evidence="5" id="KW-0812">Transmembrane</keyword>
<dbReference type="CDD" id="cd09487">
    <property type="entry name" value="SAM_superfamily"/>
    <property type="match status" value="1"/>
</dbReference>
<evidence type="ECO:0000256" key="4">
    <source>
        <dbReference type="ARBA" id="ARBA00022679"/>
    </source>
</evidence>
<evidence type="ECO:0000256" key="3">
    <source>
        <dbReference type="ARBA" id="ARBA00022553"/>
    </source>
</evidence>
<evidence type="ECO:0000256" key="1">
    <source>
        <dbReference type="ARBA" id="ARBA00004479"/>
    </source>
</evidence>
<evidence type="ECO:0000256" key="5">
    <source>
        <dbReference type="ARBA" id="ARBA00022692"/>
    </source>
</evidence>
<evidence type="ECO:0000259" key="22">
    <source>
        <dbReference type="PROSITE" id="PS50011"/>
    </source>
</evidence>
<keyword evidence="7" id="KW-0677">Repeat</keyword>
<protein>
    <recommendedName>
        <fullName evidence="2">receptor protein-tyrosine kinase</fullName>
        <ecNumber evidence="2">2.7.10.1</ecNumber>
    </recommendedName>
</protein>
<proteinExistence type="predicted"/>
<dbReference type="FunFam" id="3.30.200.20:FF:000593">
    <property type="entry name" value="Predicted protein"/>
    <property type="match status" value="1"/>
</dbReference>
<keyword evidence="16" id="KW-0325">Glycoprotein</keyword>
<dbReference type="InterPro" id="IPR000719">
    <property type="entry name" value="Prot_kinase_dom"/>
</dbReference>
<dbReference type="PROSITE" id="PS50011">
    <property type="entry name" value="PROTEIN_KINASE_DOM"/>
    <property type="match status" value="1"/>
</dbReference>
<evidence type="ECO:0000256" key="9">
    <source>
        <dbReference type="ARBA" id="ARBA00022777"/>
    </source>
</evidence>
<dbReference type="InterPro" id="IPR050122">
    <property type="entry name" value="RTK"/>
</dbReference>
<keyword evidence="14" id="KW-1015">Disulfide bond</keyword>
<dbReference type="AlphaFoldDB" id="A0A6P4ZF10"/>
<evidence type="ECO:0000313" key="24">
    <source>
        <dbReference type="RefSeq" id="XP_019628266.1"/>
    </source>
</evidence>
<keyword evidence="8 20" id="KW-0547">Nucleotide-binding</keyword>
<dbReference type="EC" id="2.7.10.1" evidence="2"/>
<dbReference type="GeneID" id="109472849"/>
<dbReference type="SUPFAM" id="SSF47769">
    <property type="entry name" value="SAM/Pointed domain"/>
    <property type="match status" value="1"/>
</dbReference>
<evidence type="ECO:0000256" key="18">
    <source>
        <dbReference type="ARBA" id="ARBA00051243"/>
    </source>
</evidence>
<dbReference type="InterPro" id="IPR008266">
    <property type="entry name" value="Tyr_kinase_AS"/>
</dbReference>
<dbReference type="PANTHER" id="PTHR24416:SF617">
    <property type="entry name" value="RET ONCOGENE, ISOFORM A"/>
    <property type="match status" value="1"/>
</dbReference>
<keyword evidence="9" id="KW-0418">Kinase</keyword>
<evidence type="ECO:0000256" key="2">
    <source>
        <dbReference type="ARBA" id="ARBA00011902"/>
    </source>
</evidence>
<organism evidence="23 24">
    <name type="scientific">Branchiostoma belcheri</name>
    <name type="common">Amphioxus</name>
    <dbReference type="NCBI Taxonomy" id="7741"/>
    <lineage>
        <taxon>Eukaryota</taxon>
        <taxon>Metazoa</taxon>
        <taxon>Chordata</taxon>
        <taxon>Cephalochordata</taxon>
        <taxon>Leptocardii</taxon>
        <taxon>Amphioxiformes</taxon>
        <taxon>Branchiostomatidae</taxon>
        <taxon>Branchiostoma</taxon>
    </lineage>
</organism>
<evidence type="ECO:0000256" key="20">
    <source>
        <dbReference type="PROSITE-ProRule" id="PRU10141"/>
    </source>
</evidence>
<dbReference type="InterPro" id="IPR001660">
    <property type="entry name" value="SAM"/>
</dbReference>
<keyword evidence="15" id="KW-0675">Receptor</keyword>
<evidence type="ECO:0000256" key="16">
    <source>
        <dbReference type="ARBA" id="ARBA00023180"/>
    </source>
</evidence>
<keyword evidence="13" id="KW-0829">Tyrosine-protein kinase</keyword>
<keyword evidence="10 20" id="KW-0067">ATP-binding</keyword>
<dbReference type="GO" id="GO:0043235">
    <property type="term" value="C:receptor complex"/>
    <property type="evidence" value="ECO:0007669"/>
    <property type="project" value="TreeGrafter"/>
</dbReference>
<dbReference type="Gene3D" id="1.10.510.10">
    <property type="entry name" value="Transferase(Phosphotransferase) domain 1"/>
    <property type="match status" value="1"/>
</dbReference>
<keyword evidence="17" id="KW-0393">Immunoglobulin domain</keyword>
<evidence type="ECO:0000256" key="10">
    <source>
        <dbReference type="ARBA" id="ARBA00022840"/>
    </source>
</evidence>
<reference evidence="24" key="1">
    <citation type="submission" date="2025-08" db="UniProtKB">
        <authorList>
            <consortium name="RefSeq"/>
        </authorList>
    </citation>
    <scope>IDENTIFICATION</scope>
    <source>
        <tissue evidence="24">Gonad</tissue>
    </source>
</reference>
<comment type="function">
    <text evidence="19">Receptor for basic fibroblast growth factor.</text>
</comment>
<evidence type="ECO:0000256" key="8">
    <source>
        <dbReference type="ARBA" id="ARBA00022741"/>
    </source>
</evidence>
<evidence type="ECO:0000256" key="6">
    <source>
        <dbReference type="ARBA" id="ARBA00022729"/>
    </source>
</evidence>
<dbReference type="InterPro" id="IPR011009">
    <property type="entry name" value="Kinase-like_dom_sf"/>
</dbReference>
<comment type="catalytic activity">
    <reaction evidence="18">
        <text>L-tyrosyl-[protein] + ATP = O-phospho-L-tyrosyl-[protein] + ADP + H(+)</text>
        <dbReference type="Rhea" id="RHEA:10596"/>
        <dbReference type="Rhea" id="RHEA-COMP:10136"/>
        <dbReference type="Rhea" id="RHEA-COMP:20101"/>
        <dbReference type="ChEBI" id="CHEBI:15378"/>
        <dbReference type="ChEBI" id="CHEBI:30616"/>
        <dbReference type="ChEBI" id="CHEBI:46858"/>
        <dbReference type="ChEBI" id="CHEBI:61978"/>
        <dbReference type="ChEBI" id="CHEBI:456216"/>
        <dbReference type="EC" id="2.7.10.1"/>
    </reaction>
</comment>
<evidence type="ECO:0000256" key="11">
    <source>
        <dbReference type="ARBA" id="ARBA00022989"/>
    </source>
</evidence>
<dbReference type="Gene3D" id="3.30.200.20">
    <property type="entry name" value="Phosphorylase Kinase, domain 1"/>
    <property type="match status" value="1"/>
</dbReference>
<keyword evidence="23" id="KW-1185">Reference proteome</keyword>
<dbReference type="GO" id="GO:0004714">
    <property type="term" value="F:transmembrane receptor protein tyrosine kinase activity"/>
    <property type="evidence" value="ECO:0007669"/>
    <property type="project" value="UniProtKB-EC"/>
</dbReference>
<evidence type="ECO:0000256" key="14">
    <source>
        <dbReference type="ARBA" id="ARBA00023157"/>
    </source>
</evidence>
<accession>A0A6P4ZF10</accession>
<dbReference type="GO" id="GO:0005524">
    <property type="term" value="F:ATP binding"/>
    <property type="evidence" value="ECO:0007669"/>
    <property type="project" value="UniProtKB-UniRule"/>
</dbReference>
<evidence type="ECO:0000256" key="13">
    <source>
        <dbReference type="ARBA" id="ARBA00023137"/>
    </source>
</evidence>
<feature type="domain" description="Protein kinase" evidence="22">
    <location>
        <begin position="112"/>
        <end position="393"/>
    </location>
</feature>
<dbReference type="InterPro" id="IPR017441">
    <property type="entry name" value="Protein_kinase_ATP_BS"/>
</dbReference>
<dbReference type="FunFam" id="1.10.510.10:FF:000190">
    <property type="entry name" value="Proto-oncogene tyrosine-protein kinase receptor Ret"/>
    <property type="match status" value="1"/>
</dbReference>
<dbReference type="PROSITE" id="PS00109">
    <property type="entry name" value="PROTEIN_KINASE_TYR"/>
    <property type="match status" value="1"/>
</dbReference>
<keyword evidence="3" id="KW-0597">Phosphoprotein</keyword>
<feature type="compositionally biased region" description="Basic and acidic residues" evidence="21">
    <location>
        <begin position="7"/>
        <end position="17"/>
    </location>
</feature>
<sequence>MNKNVPKQRDVPLKDIVDQPVTGGATNEAFDPENGRDACVPGLANLITVEDVQGFLIDNDLQECARAFRENDVDGKALRHLDDAMMKDLVPMVSSNSPISTLNFWEIPRSSLNLSRRIGRGQFGEVRLGEVRNRGVTTTVAVKTLRDSASDGNKKDLLGELEILVTVGRHDNIISLVGACTKGGPFMVVVEYAPNGCLKDWLKTNSVEAMRNNSENQNQPLPVMDLEQLIQFGIDVAAGMSHLAAVQCVHRDLAARNILLGKNLVAKVSDFGLSRDIYESEEYVKTTKTKLPLRWMAYESLFYNVYTTQSDVWSFGVLLWEIMSMGHLPYGGMKGKQMMNMIKDGGRLEKPLYCPDELFALMEDCWTILPEDRPTFPQLKTNLDRIIQAHKVTVC</sequence>
<evidence type="ECO:0000256" key="12">
    <source>
        <dbReference type="ARBA" id="ARBA00023136"/>
    </source>
</evidence>
<dbReference type="Gene3D" id="1.10.150.50">
    <property type="entry name" value="Transcription Factor, Ets-1"/>
    <property type="match status" value="1"/>
</dbReference>
<dbReference type="PROSITE" id="PS00107">
    <property type="entry name" value="PROTEIN_KINASE_ATP"/>
    <property type="match status" value="1"/>
</dbReference>
<dbReference type="GO" id="GO:0005886">
    <property type="term" value="C:plasma membrane"/>
    <property type="evidence" value="ECO:0007669"/>
    <property type="project" value="TreeGrafter"/>
</dbReference>
<keyword evidence="12" id="KW-0472">Membrane</keyword>
<feature type="binding site" evidence="20">
    <location>
        <position position="143"/>
    </location>
    <ligand>
        <name>ATP</name>
        <dbReference type="ChEBI" id="CHEBI:30616"/>
    </ligand>
</feature>
<dbReference type="KEGG" id="bbel:109472849"/>
<evidence type="ECO:0000256" key="17">
    <source>
        <dbReference type="ARBA" id="ARBA00023319"/>
    </source>
</evidence>
<evidence type="ECO:0000256" key="15">
    <source>
        <dbReference type="ARBA" id="ARBA00023170"/>
    </source>
</evidence>
<dbReference type="CDD" id="cd00192">
    <property type="entry name" value="PTKc"/>
    <property type="match status" value="1"/>
</dbReference>
<keyword evidence="4" id="KW-0808">Transferase</keyword>
<dbReference type="PRINTS" id="PR00109">
    <property type="entry name" value="TYRKINASE"/>
</dbReference>
<comment type="subcellular location">
    <subcellularLocation>
        <location evidence="1">Membrane</location>
        <topology evidence="1">Single-pass type I membrane protein</topology>
    </subcellularLocation>
</comment>
<dbReference type="GO" id="GO:0007169">
    <property type="term" value="P:cell surface receptor protein tyrosine kinase signaling pathway"/>
    <property type="evidence" value="ECO:0007669"/>
    <property type="project" value="TreeGrafter"/>
</dbReference>
<evidence type="ECO:0000256" key="7">
    <source>
        <dbReference type="ARBA" id="ARBA00022737"/>
    </source>
</evidence>
<dbReference type="InterPro" id="IPR020635">
    <property type="entry name" value="Tyr_kinase_cat_dom"/>
</dbReference>
<dbReference type="RefSeq" id="XP_019628266.1">
    <property type="nucleotide sequence ID" value="XM_019772707.1"/>
</dbReference>
<dbReference type="PANTHER" id="PTHR24416">
    <property type="entry name" value="TYROSINE-PROTEIN KINASE RECEPTOR"/>
    <property type="match status" value="1"/>
</dbReference>
<dbReference type="InterPro" id="IPR013761">
    <property type="entry name" value="SAM/pointed_sf"/>
</dbReference>
<dbReference type="Pfam" id="PF07647">
    <property type="entry name" value="SAM_2"/>
    <property type="match status" value="1"/>
</dbReference>
<dbReference type="Proteomes" id="UP000515135">
    <property type="component" value="Unplaced"/>
</dbReference>
<name>A0A6P4ZF10_BRABE</name>
<keyword evidence="6" id="KW-0732">Signal</keyword>
<feature type="region of interest" description="Disordered" evidence="21">
    <location>
        <begin position="1"/>
        <end position="34"/>
    </location>
</feature>
<evidence type="ECO:0000313" key="23">
    <source>
        <dbReference type="Proteomes" id="UP000515135"/>
    </source>
</evidence>
<dbReference type="SUPFAM" id="SSF56112">
    <property type="entry name" value="Protein kinase-like (PK-like)"/>
    <property type="match status" value="1"/>
</dbReference>
<dbReference type="InterPro" id="IPR001245">
    <property type="entry name" value="Ser-Thr/Tyr_kinase_cat_dom"/>
</dbReference>
<dbReference type="Pfam" id="PF07714">
    <property type="entry name" value="PK_Tyr_Ser-Thr"/>
    <property type="match status" value="1"/>
</dbReference>
<keyword evidence="11" id="KW-1133">Transmembrane helix</keyword>
<dbReference type="SMART" id="SM00219">
    <property type="entry name" value="TyrKc"/>
    <property type="match status" value="1"/>
</dbReference>
<gene>
    <name evidence="24" type="primary">LOC109472849</name>
</gene>
<dbReference type="OrthoDB" id="5984265at2759"/>
<evidence type="ECO:0000256" key="21">
    <source>
        <dbReference type="SAM" id="MobiDB-lite"/>
    </source>
</evidence>